<evidence type="ECO:0000256" key="3">
    <source>
        <dbReference type="ARBA" id="ARBA00022679"/>
    </source>
</evidence>
<protein>
    <recommendedName>
        <fullName evidence="5">Probable glutathione S-transferase GSTU1</fullName>
        <ecNumber evidence="2">2.5.1.18</ecNumber>
    </recommendedName>
</protein>
<sequence length="223" mass="25537">MIKAISMALEKGVVLLSFYASPYGQRARIALAEKGVQYEYKEENLPQKSELLLKSNPVYKKIPVLIHDGKPVSESLVIVEYIDEVWSDKAPLVPSDPYQRAQARLWAGFADKVYECGGRLWNLKGEEQEGTKKEMTEILKLLEAQLGDDKYFGGDTFGLVDVAFIPFTSWFYSYETYANFSIETFAPKIVQWAKRCMERESVAKTISDPKIVYEYVKKRFGIE</sequence>
<evidence type="ECO:0000256" key="2">
    <source>
        <dbReference type="ARBA" id="ARBA00012452"/>
    </source>
</evidence>
<evidence type="ECO:0000313" key="9">
    <source>
        <dbReference type="EMBL" id="KAJ3707207.1"/>
    </source>
</evidence>
<evidence type="ECO:0000259" key="7">
    <source>
        <dbReference type="PROSITE" id="PS50404"/>
    </source>
</evidence>
<dbReference type="SUPFAM" id="SSF47616">
    <property type="entry name" value="GST C-terminal domain-like"/>
    <property type="match status" value="1"/>
</dbReference>
<dbReference type="CDD" id="cd03058">
    <property type="entry name" value="GST_N_Tau"/>
    <property type="match status" value="1"/>
</dbReference>
<dbReference type="GO" id="GO:0004364">
    <property type="term" value="F:glutathione transferase activity"/>
    <property type="evidence" value="ECO:0007669"/>
    <property type="project" value="UniProtKB-EC"/>
</dbReference>
<name>A0AAD6A013_9POAL</name>
<accession>A0AAD6A013</accession>
<dbReference type="CDD" id="cd03185">
    <property type="entry name" value="GST_C_Tau"/>
    <property type="match status" value="1"/>
</dbReference>
<dbReference type="InterPro" id="IPR045074">
    <property type="entry name" value="GST_C_Tau"/>
</dbReference>
<comment type="catalytic activity">
    <reaction evidence="4">
        <text>RX + glutathione = an S-substituted glutathione + a halide anion + H(+)</text>
        <dbReference type="Rhea" id="RHEA:16437"/>
        <dbReference type="ChEBI" id="CHEBI:15378"/>
        <dbReference type="ChEBI" id="CHEBI:16042"/>
        <dbReference type="ChEBI" id="CHEBI:17792"/>
        <dbReference type="ChEBI" id="CHEBI:57925"/>
        <dbReference type="ChEBI" id="CHEBI:90779"/>
        <dbReference type="EC" id="2.5.1.18"/>
    </reaction>
</comment>
<evidence type="ECO:0000256" key="5">
    <source>
        <dbReference type="ARBA" id="ARBA00074965"/>
    </source>
</evidence>
<feature type="domain" description="GST C-terminal" evidence="8">
    <location>
        <begin position="96"/>
        <end position="220"/>
    </location>
</feature>
<dbReference type="InterPro" id="IPR045073">
    <property type="entry name" value="Omega/Tau-like"/>
</dbReference>
<comment type="caution">
    <text evidence="9">The sequence shown here is derived from an EMBL/GenBank/DDBJ whole genome shotgun (WGS) entry which is preliminary data.</text>
</comment>
<dbReference type="EMBL" id="JAMRDG010000001">
    <property type="protein sequence ID" value="KAJ3707207.1"/>
    <property type="molecule type" value="Genomic_DNA"/>
</dbReference>
<dbReference type="InterPro" id="IPR004045">
    <property type="entry name" value="Glutathione_S-Trfase_N"/>
</dbReference>
<dbReference type="InterPro" id="IPR036249">
    <property type="entry name" value="Thioredoxin-like_sf"/>
</dbReference>
<evidence type="ECO:0000256" key="4">
    <source>
        <dbReference type="ARBA" id="ARBA00047960"/>
    </source>
</evidence>
<dbReference type="InterPro" id="IPR004046">
    <property type="entry name" value="GST_C"/>
</dbReference>
<dbReference type="SUPFAM" id="SSF52833">
    <property type="entry name" value="Thioredoxin-like"/>
    <property type="match status" value="1"/>
</dbReference>
<organism evidence="9 10">
    <name type="scientific">Rhynchospora tenuis</name>
    <dbReference type="NCBI Taxonomy" id="198213"/>
    <lineage>
        <taxon>Eukaryota</taxon>
        <taxon>Viridiplantae</taxon>
        <taxon>Streptophyta</taxon>
        <taxon>Embryophyta</taxon>
        <taxon>Tracheophyta</taxon>
        <taxon>Spermatophyta</taxon>
        <taxon>Magnoliopsida</taxon>
        <taxon>Liliopsida</taxon>
        <taxon>Poales</taxon>
        <taxon>Cyperaceae</taxon>
        <taxon>Cyperoideae</taxon>
        <taxon>Rhynchosporeae</taxon>
        <taxon>Rhynchospora</taxon>
    </lineage>
</organism>
<dbReference type="Gene3D" id="1.20.1050.10">
    <property type="match status" value="1"/>
</dbReference>
<dbReference type="InterPro" id="IPR036282">
    <property type="entry name" value="Glutathione-S-Trfase_C_sf"/>
</dbReference>
<reference evidence="9 10" key="1">
    <citation type="journal article" date="2022" name="Cell">
        <title>Repeat-based holocentromeres influence genome architecture and karyotype evolution.</title>
        <authorList>
            <person name="Hofstatter P.G."/>
            <person name="Thangavel G."/>
            <person name="Lux T."/>
            <person name="Neumann P."/>
            <person name="Vondrak T."/>
            <person name="Novak P."/>
            <person name="Zhang M."/>
            <person name="Costa L."/>
            <person name="Castellani M."/>
            <person name="Scott A."/>
            <person name="Toegelov H."/>
            <person name="Fuchs J."/>
            <person name="Mata-Sucre Y."/>
            <person name="Dias Y."/>
            <person name="Vanzela A.L.L."/>
            <person name="Huettel B."/>
            <person name="Almeida C.C.S."/>
            <person name="Simkova H."/>
            <person name="Souza G."/>
            <person name="Pedrosa-Harand A."/>
            <person name="Macas J."/>
            <person name="Mayer K.F.X."/>
            <person name="Houben A."/>
            <person name="Marques A."/>
        </authorList>
    </citation>
    <scope>NUCLEOTIDE SEQUENCE [LARGE SCALE GENOMIC DNA]</scope>
    <source>
        <strain evidence="9">RhyTen1mFocal</strain>
    </source>
</reference>
<dbReference type="Pfam" id="PF00043">
    <property type="entry name" value="GST_C"/>
    <property type="match status" value="1"/>
</dbReference>
<keyword evidence="10" id="KW-1185">Reference proteome</keyword>
<dbReference type="SFLD" id="SFLDG00358">
    <property type="entry name" value="Main_(cytGST)"/>
    <property type="match status" value="1"/>
</dbReference>
<gene>
    <name evidence="9" type="ORF">LUZ61_010912</name>
</gene>
<evidence type="ECO:0000256" key="1">
    <source>
        <dbReference type="ARBA" id="ARBA00003701"/>
    </source>
</evidence>
<dbReference type="AlphaFoldDB" id="A0AAD6A013"/>
<dbReference type="InterPro" id="IPR040079">
    <property type="entry name" value="Glutathione_S-Trfase"/>
</dbReference>
<dbReference type="SFLD" id="SFLDS00019">
    <property type="entry name" value="Glutathione_Transferase_(cytos"/>
    <property type="match status" value="1"/>
</dbReference>
<feature type="domain" description="GST N-terminal" evidence="7">
    <location>
        <begin position="11"/>
        <end position="90"/>
    </location>
</feature>
<dbReference type="Pfam" id="PF02798">
    <property type="entry name" value="GST_N"/>
    <property type="match status" value="1"/>
</dbReference>
<keyword evidence="3" id="KW-0808">Transferase</keyword>
<dbReference type="PROSITE" id="PS50405">
    <property type="entry name" value="GST_CTER"/>
    <property type="match status" value="1"/>
</dbReference>
<dbReference type="FunFam" id="1.20.1050.10:FF:000018">
    <property type="entry name" value="Glutathione S-transferase U20"/>
    <property type="match status" value="1"/>
</dbReference>
<dbReference type="Proteomes" id="UP001210211">
    <property type="component" value="Unassembled WGS sequence"/>
</dbReference>
<dbReference type="InterPro" id="IPR010987">
    <property type="entry name" value="Glutathione-S-Trfase_C-like"/>
</dbReference>
<dbReference type="GO" id="GO:0005737">
    <property type="term" value="C:cytoplasm"/>
    <property type="evidence" value="ECO:0007669"/>
    <property type="project" value="TreeGrafter"/>
</dbReference>
<dbReference type="SFLD" id="SFLDG01152">
    <property type="entry name" value="Main.3:_Omega-_and_Tau-like"/>
    <property type="match status" value="1"/>
</dbReference>
<dbReference type="PROSITE" id="PS50404">
    <property type="entry name" value="GST_NTER"/>
    <property type="match status" value="1"/>
</dbReference>
<comment type="function">
    <text evidence="1">Conjugation of reduced glutathione to a wide number of exogenous and endogenous hydrophobic electrophiles.</text>
</comment>
<dbReference type="Gene3D" id="3.40.30.10">
    <property type="entry name" value="Glutaredoxin"/>
    <property type="match status" value="1"/>
</dbReference>
<dbReference type="PANTHER" id="PTHR11260">
    <property type="entry name" value="GLUTATHIONE S-TRANSFERASE, GST, SUPERFAMILY, GST DOMAIN CONTAINING"/>
    <property type="match status" value="1"/>
</dbReference>
<dbReference type="GO" id="GO:0006749">
    <property type="term" value="P:glutathione metabolic process"/>
    <property type="evidence" value="ECO:0007669"/>
    <property type="project" value="InterPro"/>
</dbReference>
<dbReference type="PANTHER" id="PTHR11260:SF781">
    <property type="entry name" value="GLUTATHIONE S-TRANSFERASE U19"/>
    <property type="match status" value="1"/>
</dbReference>
<dbReference type="FunFam" id="3.40.30.10:FF:000014">
    <property type="entry name" value="Tau class glutathione S-transferase"/>
    <property type="match status" value="1"/>
</dbReference>
<comment type="similarity">
    <text evidence="6">Belongs to the GST superfamily.</text>
</comment>
<evidence type="ECO:0000313" key="10">
    <source>
        <dbReference type="Proteomes" id="UP001210211"/>
    </source>
</evidence>
<evidence type="ECO:0000259" key="8">
    <source>
        <dbReference type="PROSITE" id="PS50405"/>
    </source>
</evidence>
<dbReference type="EC" id="2.5.1.18" evidence="2"/>
<proteinExistence type="inferred from homology"/>
<evidence type="ECO:0000256" key="6">
    <source>
        <dbReference type="RuleBase" id="RU003494"/>
    </source>
</evidence>